<dbReference type="EMBL" id="CM035433">
    <property type="protein sequence ID" value="KAH7292880.1"/>
    <property type="molecule type" value="Genomic_DNA"/>
</dbReference>
<evidence type="ECO:0000313" key="1">
    <source>
        <dbReference type="EMBL" id="KAH7292880.1"/>
    </source>
</evidence>
<evidence type="ECO:0000313" key="2">
    <source>
        <dbReference type="Proteomes" id="UP000825935"/>
    </source>
</evidence>
<proteinExistence type="predicted"/>
<gene>
    <name evidence="1" type="ORF">KP509_28G002200</name>
</gene>
<name>A0A8T2RA33_CERRI</name>
<dbReference type="PANTHER" id="PTHR35100:SF1">
    <property type="entry name" value="F15H11.13 PROTEIN"/>
    <property type="match status" value="1"/>
</dbReference>
<reference evidence="1" key="1">
    <citation type="submission" date="2021-08" db="EMBL/GenBank/DDBJ databases">
        <title>WGS assembly of Ceratopteris richardii.</title>
        <authorList>
            <person name="Marchant D.B."/>
            <person name="Chen G."/>
            <person name="Jenkins J."/>
            <person name="Shu S."/>
            <person name="Leebens-Mack J."/>
            <person name="Grimwood J."/>
            <person name="Schmutz J."/>
            <person name="Soltis P."/>
            <person name="Soltis D."/>
            <person name="Chen Z.-H."/>
        </authorList>
    </citation>
    <scope>NUCLEOTIDE SEQUENCE</scope>
    <source>
        <strain evidence="1">Whitten #5841</strain>
        <tissue evidence="1">Leaf</tissue>
    </source>
</reference>
<sequence length="260" mass="29286">MPDRKEPWKLMQALTELRFARGLQEKRIRSTDKGSDSSNSRQWLEHEALLLKSETNQNFQLWNVLYVRKLWDQRPPWLRLSIPNCRGDHHIVDRIANIFTSIPFIIIGIQAPRNGLAKRLYADSVVGVGLASSFYHCSSGDARQLFRYGDYAMIATSTLLLSKALRKEDSKILYATSAALLPIQPALVSAFHVGLMEVTFAQRAQREPHLRKAHTIHAISTLVGCALFIADDIYPDTPFLHAAWHVAAAIGTATCVQLLK</sequence>
<protein>
    <submittedName>
        <fullName evidence="1">Uncharacterized protein</fullName>
    </submittedName>
</protein>
<comment type="caution">
    <text evidence="1">The sequence shown here is derived from an EMBL/GenBank/DDBJ whole genome shotgun (WGS) entry which is preliminary data.</text>
</comment>
<dbReference type="OrthoDB" id="534610at2759"/>
<organism evidence="1 2">
    <name type="scientific">Ceratopteris richardii</name>
    <name type="common">Triangle waterfern</name>
    <dbReference type="NCBI Taxonomy" id="49495"/>
    <lineage>
        <taxon>Eukaryota</taxon>
        <taxon>Viridiplantae</taxon>
        <taxon>Streptophyta</taxon>
        <taxon>Embryophyta</taxon>
        <taxon>Tracheophyta</taxon>
        <taxon>Polypodiopsida</taxon>
        <taxon>Polypodiidae</taxon>
        <taxon>Polypodiales</taxon>
        <taxon>Pteridineae</taxon>
        <taxon>Pteridaceae</taxon>
        <taxon>Parkerioideae</taxon>
        <taxon>Ceratopteris</taxon>
    </lineage>
</organism>
<keyword evidence="2" id="KW-1185">Reference proteome</keyword>
<dbReference type="OMA" id="CLRPICC"/>
<accession>A0A8T2RA33</accession>
<dbReference type="Proteomes" id="UP000825935">
    <property type="component" value="Chromosome 28"/>
</dbReference>
<dbReference type="AlphaFoldDB" id="A0A8T2RA33"/>
<dbReference type="PANTHER" id="PTHR35100">
    <property type="entry name" value="FOLD PROTEIN"/>
    <property type="match status" value="1"/>
</dbReference>